<accession>A0A1X7NWK4</accession>
<keyword evidence="2" id="KW-1185">Reference proteome</keyword>
<evidence type="ECO:0000313" key="2">
    <source>
        <dbReference type="Proteomes" id="UP000193083"/>
    </source>
</evidence>
<protein>
    <submittedName>
        <fullName evidence="1">Uncharacterized protein</fullName>
    </submittedName>
</protein>
<sequence length="58" mass="7126">MLIMTTRELLLRALEDALRDERWFLAYLIEMAVQQAHDEEHQHYRPRLVDREDFRGVE</sequence>
<proteinExistence type="predicted"/>
<evidence type="ECO:0000313" key="1">
    <source>
        <dbReference type="EMBL" id="SMH42600.1"/>
    </source>
</evidence>
<name>A0A1X7NWK4_9HYPH</name>
<gene>
    <name evidence="1" type="ORF">SAMN02982922_2765</name>
</gene>
<dbReference type="EMBL" id="FXBL01000004">
    <property type="protein sequence ID" value="SMH42600.1"/>
    <property type="molecule type" value="Genomic_DNA"/>
</dbReference>
<dbReference type="Proteomes" id="UP000193083">
    <property type="component" value="Unassembled WGS sequence"/>
</dbReference>
<dbReference type="AlphaFoldDB" id="A0A1X7NWK4"/>
<organism evidence="1 2">
    <name type="scientific">Mesorhizobium australicum</name>
    <dbReference type="NCBI Taxonomy" id="536018"/>
    <lineage>
        <taxon>Bacteria</taxon>
        <taxon>Pseudomonadati</taxon>
        <taxon>Pseudomonadota</taxon>
        <taxon>Alphaproteobacteria</taxon>
        <taxon>Hyphomicrobiales</taxon>
        <taxon>Phyllobacteriaceae</taxon>
        <taxon>Mesorhizobium</taxon>
    </lineage>
</organism>
<reference evidence="1 2" key="1">
    <citation type="submission" date="2017-04" db="EMBL/GenBank/DDBJ databases">
        <authorList>
            <person name="Afonso C.L."/>
            <person name="Miller P.J."/>
            <person name="Scott M.A."/>
            <person name="Spackman E."/>
            <person name="Goraichik I."/>
            <person name="Dimitrov K.M."/>
            <person name="Suarez D.L."/>
            <person name="Swayne D.E."/>
        </authorList>
    </citation>
    <scope>NUCLEOTIDE SEQUENCE [LARGE SCALE GENOMIC DNA]</scope>
    <source>
        <strain evidence="1 2">B5P</strain>
    </source>
</reference>